<dbReference type="AlphaFoldDB" id="A0A9Q8QKR2"/>
<protein>
    <submittedName>
        <fullName evidence="2">Uncharacterized protein</fullName>
    </submittedName>
</protein>
<dbReference type="RefSeq" id="XP_047845029.1">
    <property type="nucleotide sequence ID" value="XM_047989030.1"/>
</dbReference>
<dbReference type="GeneID" id="72069476"/>
<dbReference type="EMBL" id="CP086360">
    <property type="protein sequence ID" value="UNI21548.1"/>
    <property type="molecule type" value="Genomic_DNA"/>
</dbReference>
<feature type="region of interest" description="Disordered" evidence="1">
    <location>
        <begin position="101"/>
        <end position="122"/>
    </location>
</feature>
<dbReference type="Proteomes" id="UP000829364">
    <property type="component" value="Chromosome 7"/>
</dbReference>
<dbReference type="KEGG" id="ptkz:JDV02_007528"/>
<proteinExistence type="predicted"/>
<feature type="compositionally biased region" description="Basic and acidic residues" evidence="1">
    <location>
        <begin position="259"/>
        <end position="271"/>
    </location>
</feature>
<feature type="region of interest" description="Disordered" evidence="1">
    <location>
        <begin position="259"/>
        <end position="387"/>
    </location>
</feature>
<gene>
    <name evidence="2" type="ORF">JDV02_007528</name>
</gene>
<name>A0A9Q8QKR2_9HYPO</name>
<feature type="compositionally biased region" description="Polar residues" evidence="1">
    <location>
        <begin position="347"/>
        <end position="358"/>
    </location>
</feature>
<feature type="compositionally biased region" description="Polar residues" evidence="1">
    <location>
        <begin position="109"/>
        <end position="120"/>
    </location>
</feature>
<organism evidence="2 3">
    <name type="scientific">Purpureocillium takamizusanense</name>
    <dbReference type="NCBI Taxonomy" id="2060973"/>
    <lineage>
        <taxon>Eukaryota</taxon>
        <taxon>Fungi</taxon>
        <taxon>Dikarya</taxon>
        <taxon>Ascomycota</taxon>
        <taxon>Pezizomycotina</taxon>
        <taxon>Sordariomycetes</taxon>
        <taxon>Hypocreomycetidae</taxon>
        <taxon>Hypocreales</taxon>
        <taxon>Ophiocordycipitaceae</taxon>
        <taxon>Purpureocillium</taxon>
    </lineage>
</organism>
<evidence type="ECO:0000256" key="1">
    <source>
        <dbReference type="SAM" id="MobiDB-lite"/>
    </source>
</evidence>
<dbReference type="OrthoDB" id="4937910at2759"/>
<sequence length="409" mass="43831">MKLADVPTFAEAPPRLDVLSELPSDGLHRSSTFRTSLEKAVEDINVKYGTTRLPEKQVGAIGDGDGVCSTRPPPYYARSNFQPRYRLPQFVTIPPVRTQPTVGELKTGSPYSSKSTSNVAGSPLSDFHIDNILNRALSGTKAAKDQSSAIKQEVPALDKCESVSGSLSSLAGGTTAPIPDNQRDETQNFSTQGQRDAADKGEPFVKDANCETESLTADEPYAVADSIPGTFPAAFEDEKPHLHFRTDKIVPNIFCWQTPKEEDSSQEEGPKHPSSLVIGRVRDVSDSSDGLTETDLAGLQKARSHDSTSSACHEHQRAPSVSELVSKFGRMASSPKGPNGSVGRGVSEQQSLCKTVTFGTGRRQMSLDSGDGESRTSGSDNPDMVPVEIAAKSRRIESSTDISGHHGLC</sequence>
<evidence type="ECO:0000313" key="3">
    <source>
        <dbReference type="Proteomes" id="UP000829364"/>
    </source>
</evidence>
<feature type="compositionally biased region" description="Low complexity" evidence="1">
    <location>
        <begin position="165"/>
        <end position="176"/>
    </location>
</feature>
<keyword evidence="3" id="KW-1185">Reference proteome</keyword>
<accession>A0A9Q8QKR2</accession>
<feature type="region of interest" description="Disordered" evidence="1">
    <location>
        <begin position="165"/>
        <end position="203"/>
    </location>
</feature>
<reference evidence="2" key="1">
    <citation type="submission" date="2021-11" db="EMBL/GenBank/DDBJ databases">
        <title>Purpureocillium_takamizusanense_genome.</title>
        <authorList>
            <person name="Nguyen N.-H."/>
        </authorList>
    </citation>
    <scope>NUCLEOTIDE SEQUENCE</scope>
    <source>
        <strain evidence="2">PT3</strain>
    </source>
</reference>
<evidence type="ECO:0000313" key="2">
    <source>
        <dbReference type="EMBL" id="UNI21548.1"/>
    </source>
</evidence>